<dbReference type="Pfam" id="PF00383">
    <property type="entry name" value="dCMP_cyt_deam_1"/>
    <property type="match status" value="1"/>
</dbReference>
<feature type="binding site" evidence="14">
    <location>
        <position position="89"/>
    </location>
    <ligand>
        <name>Zn(2+)</name>
        <dbReference type="ChEBI" id="CHEBI:29105"/>
        <note>catalytic</note>
    </ligand>
</feature>
<dbReference type="AlphaFoldDB" id="A0A075LIX6"/>
<dbReference type="InterPro" id="IPR016192">
    <property type="entry name" value="APOBEC/CMP_deaminase_Zn-bd"/>
</dbReference>
<dbReference type="PANTHER" id="PTHR11644">
    <property type="entry name" value="CYTIDINE DEAMINASE"/>
    <property type="match status" value="1"/>
</dbReference>
<dbReference type="FunFam" id="3.40.140.10:FF:000008">
    <property type="entry name" value="Cytidine deaminase"/>
    <property type="match status" value="1"/>
</dbReference>
<dbReference type="InterPro" id="IPR002125">
    <property type="entry name" value="CMP_dCMP_dom"/>
</dbReference>
<feature type="active site" description="Proton donor" evidence="12">
    <location>
        <position position="55"/>
    </location>
</feature>
<gene>
    <name evidence="17" type="ORF">GZ22_08220</name>
    <name evidence="18" type="ORF">SAMN04489762_0611</name>
</gene>
<evidence type="ECO:0000256" key="13">
    <source>
        <dbReference type="PIRSR" id="PIRSR606262-2"/>
    </source>
</evidence>
<dbReference type="CDD" id="cd01283">
    <property type="entry name" value="cytidine_deaminase"/>
    <property type="match status" value="1"/>
</dbReference>
<comment type="catalytic activity">
    <reaction evidence="10 15">
        <text>2'-deoxycytidine + H2O + H(+) = 2'-deoxyuridine + NH4(+)</text>
        <dbReference type="Rhea" id="RHEA:13433"/>
        <dbReference type="ChEBI" id="CHEBI:15377"/>
        <dbReference type="ChEBI" id="CHEBI:15378"/>
        <dbReference type="ChEBI" id="CHEBI:15698"/>
        <dbReference type="ChEBI" id="CHEBI:16450"/>
        <dbReference type="ChEBI" id="CHEBI:28938"/>
        <dbReference type="EC" id="3.5.4.5"/>
    </reaction>
</comment>
<evidence type="ECO:0000256" key="7">
    <source>
        <dbReference type="ARBA" id="ARBA00022801"/>
    </source>
</evidence>
<dbReference type="Proteomes" id="UP000027980">
    <property type="component" value="Chromosome"/>
</dbReference>
<evidence type="ECO:0000256" key="10">
    <source>
        <dbReference type="ARBA" id="ARBA00049252"/>
    </source>
</evidence>
<feature type="binding site" evidence="14">
    <location>
        <position position="53"/>
    </location>
    <ligand>
        <name>Zn(2+)</name>
        <dbReference type="ChEBI" id="CHEBI:29105"/>
        <note>catalytic</note>
    </ligand>
</feature>
<dbReference type="GO" id="GO:0004126">
    <property type="term" value="F:cytidine deaminase activity"/>
    <property type="evidence" value="ECO:0007669"/>
    <property type="project" value="UniProtKB-UniRule"/>
</dbReference>
<reference evidence="17 19" key="1">
    <citation type="submission" date="2014-07" db="EMBL/GenBank/DDBJ databases">
        <title>Complete genome sequence of a moderately halophilic bacterium Terribacillus aidingensis MP602, isolated from Cryptomeria fortunei in Tianmu mountain in China.</title>
        <authorList>
            <person name="Wang Y."/>
            <person name="Lu P."/>
            <person name="Zhang L."/>
        </authorList>
    </citation>
    <scope>NUCLEOTIDE SEQUENCE [LARGE SCALE GENOMIC DNA]</scope>
    <source>
        <strain evidence="17 19">MP602</strain>
    </source>
</reference>
<dbReference type="OrthoDB" id="9795347at2"/>
<keyword evidence="6 14" id="KW-0479">Metal-binding</keyword>
<dbReference type="Gene3D" id="3.40.140.10">
    <property type="entry name" value="Cytidine Deaminase, domain 2"/>
    <property type="match status" value="1"/>
</dbReference>
<evidence type="ECO:0000256" key="6">
    <source>
        <dbReference type="ARBA" id="ARBA00022723"/>
    </source>
</evidence>
<dbReference type="PROSITE" id="PS00903">
    <property type="entry name" value="CYT_DCMP_DEAMINASES_1"/>
    <property type="match status" value="1"/>
</dbReference>
<dbReference type="EC" id="3.5.4.5" evidence="4 15"/>
<proteinExistence type="inferred from homology"/>
<protein>
    <recommendedName>
        <fullName evidence="5 15">Cytidine deaminase</fullName>
        <ecNumber evidence="4 15">3.5.4.5</ecNumber>
    </recommendedName>
    <alternativeName>
        <fullName evidence="9 15">Cytidine aminohydrolase</fullName>
    </alternativeName>
</protein>
<feature type="binding site" evidence="13">
    <location>
        <begin position="42"/>
        <end position="48"/>
    </location>
    <ligand>
        <name>substrate</name>
    </ligand>
</feature>
<sequence>MTKEELINLAKEARERAYIPYSKFGVGAAVLTKAGNVYQGCNIENAAYPVTCCAERTAIFQAVANGEREFAEIAVVANTERPVPPCGSCRQVMAEFFPQDAVIHISNMNGVSKTVTMEELLPFSFQPEDLFSDEKAAQ</sequence>
<dbReference type="GO" id="GO:0042802">
    <property type="term" value="F:identical protein binding"/>
    <property type="evidence" value="ECO:0007669"/>
    <property type="project" value="UniProtKB-ARBA"/>
</dbReference>
<dbReference type="RefSeq" id="WP_038560842.1">
    <property type="nucleotide sequence ID" value="NZ_CP008876.1"/>
</dbReference>
<comment type="function">
    <text evidence="2 15">This enzyme scavenges exogenous and endogenous cytidine and 2'-deoxycytidine for UMP synthesis.</text>
</comment>
<evidence type="ECO:0000313" key="17">
    <source>
        <dbReference type="EMBL" id="AIF66620.1"/>
    </source>
</evidence>
<dbReference type="NCBIfam" id="NF004064">
    <property type="entry name" value="PRK05578.1"/>
    <property type="match status" value="1"/>
</dbReference>
<dbReference type="KEGG" id="tap:GZ22_08220"/>
<evidence type="ECO:0000256" key="14">
    <source>
        <dbReference type="PIRSR" id="PIRSR606262-3"/>
    </source>
</evidence>
<dbReference type="GeneID" id="34220907"/>
<dbReference type="EMBL" id="FOCD01000001">
    <property type="protein sequence ID" value="SEM63601.1"/>
    <property type="molecule type" value="Genomic_DNA"/>
</dbReference>
<organism evidence="17 19">
    <name type="scientific">Terribacillus saccharophilus</name>
    <dbReference type="NCBI Taxonomy" id="361277"/>
    <lineage>
        <taxon>Bacteria</taxon>
        <taxon>Bacillati</taxon>
        <taxon>Bacillota</taxon>
        <taxon>Bacilli</taxon>
        <taxon>Bacillales</taxon>
        <taxon>Bacillaceae</taxon>
        <taxon>Terribacillus</taxon>
    </lineage>
</organism>
<feature type="domain" description="CMP/dCMP-type deaminase" evidence="16">
    <location>
        <begin position="1"/>
        <end position="128"/>
    </location>
</feature>
<keyword evidence="7 15" id="KW-0378">Hydrolase</keyword>
<reference evidence="18 20" key="2">
    <citation type="submission" date="2016-10" db="EMBL/GenBank/DDBJ databases">
        <authorList>
            <person name="Varghese N."/>
            <person name="Submissions S."/>
        </authorList>
    </citation>
    <scope>NUCLEOTIDE SEQUENCE [LARGE SCALE GENOMIC DNA]</scope>
    <source>
        <strain evidence="18 20">DSM 21619</strain>
    </source>
</reference>
<evidence type="ECO:0000259" key="16">
    <source>
        <dbReference type="PROSITE" id="PS51747"/>
    </source>
</evidence>
<comment type="cofactor">
    <cofactor evidence="1 14 15">
        <name>Zn(2+)</name>
        <dbReference type="ChEBI" id="CHEBI:29105"/>
    </cofactor>
</comment>
<dbReference type="InterPro" id="IPR050202">
    <property type="entry name" value="Cyt/Deoxycyt_deaminase"/>
</dbReference>
<dbReference type="GO" id="GO:0055086">
    <property type="term" value="P:nucleobase-containing small molecule metabolic process"/>
    <property type="evidence" value="ECO:0007669"/>
    <property type="project" value="UniProtKB-ARBA"/>
</dbReference>
<evidence type="ECO:0000313" key="19">
    <source>
        <dbReference type="Proteomes" id="UP000027980"/>
    </source>
</evidence>
<dbReference type="InterPro" id="IPR016193">
    <property type="entry name" value="Cytidine_deaminase-like"/>
</dbReference>
<dbReference type="GO" id="GO:0072527">
    <property type="term" value="P:pyrimidine-containing compound metabolic process"/>
    <property type="evidence" value="ECO:0007669"/>
    <property type="project" value="UniProtKB-ARBA"/>
</dbReference>
<evidence type="ECO:0000256" key="8">
    <source>
        <dbReference type="ARBA" id="ARBA00022833"/>
    </source>
</evidence>
<evidence type="ECO:0000256" key="12">
    <source>
        <dbReference type="PIRSR" id="PIRSR606262-1"/>
    </source>
</evidence>
<dbReference type="PROSITE" id="PS51747">
    <property type="entry name" value="CYT_DCMP_DEAMINASES_2"/>
    <property type="match status" value="1"/>
</dbReference>
<keyword evidence="8 14" id="KW-0862">Zinc</keyword>
<feature type="binding site" evidence="14">
    <location>
        <position position="86"/>
    </location>
    <ligand>
        <name>Zn(2+)</name>
        <dbReference type="ChEBI" id="CHEBI:29105"/>
        <note>catalytic</note>
    </ligand>
</feature>
<dbReference type="EMBL" id="CP008876">
    <property type="protein sequence ID" value="AIF66620.1"/>
    <property type="molecule type" value="Genomic_DNA"/>
</dbReference>
<evidence type="ECO:0000256" key="4">
    <source>
        <dbReference type="ARBA" id="ARBA00012783"/>
    </source>
</evidence>
<dbReference type="PANTHER" id="PTHR11644:SF2">
    <property type="entry name" value="CYTIDINE DEAMINASE"/>
    <property type="match status" value="1"/>
</dbReference>
<comment type="similarity">
    <text evidence="3 15">Belongs to the cytidine and deoxycytidylate deaminase family.</text>
</comment>
<evidence type="ECO:0000313" key="18">
    <source>
        <dbReference type="EMBL" id="SEM63601.1"/>
    </source>
</evidence>
<dbReference type="GO" id="GO:0008270">
    <property type="term" value="F:zinc ion binding"/>
    <property type="evidence" value="ECO:0007669"/>
    <property type="project" value="UniProtKB-UniRule"/>
</dbReference>
<accession>A0A075LIX6</accession>
<evidence type="ECO:0000256" key="1">
    <source>
        <dbReference type="ARBA" id="ARBA00001947"/>
    </source>
</evidence>
<evidence type="ECO:0000256" key="9">
    <source>
        <dbReference type="ARBA" id="ARBA00032005"/>
    </source>
</evidence>
<evidence type="ECO:0000313" key="20">
    <source>
        <dbReference type="Proteomes" id="UP000199735"/>
    </source>
</evidence>
<accession>A0AAX2EBH9</accession>
<evidence type="ECO:0000256" key="15">
    <source>
        <dbReference type="RuleBase" id="RU364006"/>
    </source>
</evidence>
<dbReference type="NCBIfam" id="TIGR01354">
    <property type="entry name" value="cyt_deam_tetra"/>
    <property type="match status" value="1"/>
</dbReference>
<evidence type="ECO:0000256" key="5">
    <source>
        <dbReference type="ARBA" id="ARBA00018266"/>
    </source>
</evidence>
<evidence type="ECO:0000256" key="3">
    <source>
        <dbReference type="ARBA" id="ARBA00006576"/>
    </source>
</evidence>
<evidence type="ECO:0000256" key="11">
    <source>
        <dbReference type="ARBA" id="ARBA00049558"/>
    </source>
</evidence>
<dbReference type="HOGENOM" id="CLU_097262_0_1_9"/>
<evidence type="ECO:0000256" key="2">
    <source>
        <dbReference type="ARBA" id="ARBA00003949"/>
    </source>
</evidence>
<dbReference type="SUPFAM" id="SSF53927">
    <property type="entry name" value="Cytidine deaminase-like"/>
    <property type="match status" value="1"/>
</dbReference>
<name>A0A075LIX6_9BACI</name>
<dbReference type="GO" id="GO:0005829">
    <property type="term" value="C:cytosol"/>
    <property type="evidence" value="ECO:0007669"/>
    <property type="project" value="TreeGrafter"/>
</dbReference>
<dbReference type="InterPro" id="IPR006262">
    <property type="entry name" value="Cyt_deam_tetra"/>
</dbReference>
<comment type="catalytic activity">
    <reaction evidence="11 15">
        <text>cytidine + H2O + H(+) = uridine + NH4(+)</text>
        <dbReference type="Rhea" id="RHEA:16069"/>
        <dbReference type="ChEBI" id="CHEBI:15377"/>
        <dbReference type="ChEBI" id="CHEBI:15378"/>
        <dbReference type="ChEBI" id="CHEBI:16704"/>
        <dbReference type="ChEBI" id="CHEBI:17562"/>
        <dbReference type="ChEBI" id="CHEBI:28938"/>
        <dbReference type="EC" id="3.5.4.5"/>
    </reaction>
</comment>
<dbReference type="Proteomes" id="UP000199735">
    <property type="component" value="Unassembled WGS sequence"/>
</dbReference>